<feature type="compositionally biased region" description="Polar residues" evidence="1">
    <location>
        <begin position="770"/>
        <end position="788"/>
    </location>
</feature>
<dbReference type="EMBL" id="LR723946">
    <property type="protein sequence ID" value="VWO94393.1"/>
    <property type="molecule type" value="Genomic_DNA"/>
</dbReference>
<gene>
    <name evidence="2" type="primary">B0XR79</name>
</gene>
<feature type="region of interest" description="Disordered" evidence="1">
    <location>
        <begin position="532"/>
        <end position="580"/>
    </location>
</feature>
<feature type="compositionally biased region" description="Polar residues" evidence="1">
    <location>
        <begin position="350"/>
        <end position="365"/>
    </location>
</feature>
<name>A0A5K1JRP6_9APHY</name>
<feature type="region of interest" description="Disordered" evidence="1">
    <location>
        <begin position="599"/>
        <end position="658"/>
    </location>
</feature>
<protein>
    <submittedName>
        <fullName evidence="2">G protein complex alpha subunit GpaB</fullName>
    </submittedName>
</protein>
<dbReference type="Gene3D" id="2.60.40.640">
    <property type="match status" value="2"/>
</dbReference>
<dbReference type="SUPFAM" id="SSF81296">
    <property type="entry name" value="E set domains"/>
    <property type="match status" value="1"/>
</dbReference>
<organism evidence="2">
    <name type="scientific">Ganoderma boninense</name>
    <dbReference type="NCBI Taxonomy" id="34458"/>
    <lineage>
        <taxon>Eukaryota</taxon>
        <taxon>Fungi</taxon>
        <taxon>Dikarya</taxon>
        <taxon>Basidiomycota</taxon>
        <taxon>Agaricomycotina</taxon>
        <taxon>Agaricomycetes</taxon>
        <taxon>Polyporales</taxon>
        <taxon>Polyporaceae</taxon>
        <taxon>Ganoderma</taxon>
    </lineage>
</organism>
<feature type="compositionally biased region" description="Polar residues" evidence="1">
    <location>
        <begin position="814"/>
        <end position="824"/>
    </location>
</feature>
<feature type="compositionally biased region" description="Low complexity" evidence="1">
    <location>
        <begin position="467"/>
        <end position="488"/>
    </location>
</feature>
<accession>A0A5K1JRP6</accession>
<dbReference type="AlphaFoldDB" id="A0A5K1JRP6"/>
<feature type="region of interest" description="Disordered" evidence="1">
    <location>
        <begin position="733"/>
        <end position="873"/>
    </location>
</feature>
<sequence length="897" mass="95572">MHKRDKGVEHHQAVLLPEPVPKVDAKAAHPHSASRVSDSGFSRHDSLFSFGVPPARNAAELKSLLGNSSSRLRPGAAVLPHHTQTVNKASQAAHIVSLERAKSRARVEVDIILESDCCIAGGYLRGHVRLHVRKRQKKEAPVLLADGRVRVIGFESIPSTREYHTFYQRASALSAITDAYTRVYDTPPDGEGFSRAMEGVHVLPFAMYLSEDDMFGSAKGTANIHSGASLRYIAMMVSDSSVKIKDSQTLKRSIAHFYRDCQVWPRLNLNAMLSTPSRPIQASSARTLSAIGGGGQLKLMAMLHRSTWIAGQRCYVRIGLGNDTKRTVRTVILTLIRTTTLFKYRPGANSDGSQSPEKDPCQTTTAHKVVAESCLEKSRSASKHHASTEASAGALAPDVHVALPLRIINFLSVDPTPSDPLLSCDGSYARLVPIGHSPYLGTSTIQSDIDHTAQYSLSDLSTISITPLSESPSPSMSPLSGYHSSTPAPATPASAVVLDLLSGDVSISDPSLDPIDPRGHDPVTLNALQMSASRHDAAAPPTSESGASMYSTDSNPSSPSPVTPRTFDQSPFRSSSQASGNLELQDVADSEGGVVGAIDTMHGGLLSGRTHSTTTEVYPRRSQGRSSMQETDSAGKITPAPFSRTSRARSPTATFATSPSMIVRGNAARQEELAGPAVAPVSSMCVSYDDTQREGSSILTFHPSADSCVMSELDSRRVNRNLPDGLLDASHTVYSRHRPPSRSLPQPPSQPEPLSGIPVSASAVEAHRQPQLSESSRIVNADSRSATATAGPVPSSVHAGLNGARSTVVRRSPLTHSVSASNESPVHRSSGPPLSSPRAPGERAGTVPVSTSSSTIRAHPADMVHRNARSNSSVVKGRIAAYEERLRYSRDSSVGET</sequence>
<dbReference type="InterPro" id="IPR014756">
    <property type="entry name" value="Ig_E-set"/>
</dbReference>
<reference evidence="2" key="1">
    <citation type="submission" date="2019-10" db="EMBL/GenBank/DDBJ databases">
        <authorList>
            <person name="Nor Muhammad N."/>
        </authorList>
    </citation>
    <scope>NUCLEOTIDE SEQUENCE</scope>
</reference>
<evidence type="ECO:0000313" key="2">
    <source>
        <dbReference type="EMBL" id="VWO94393.1"/>
    </source>
</evidence>
<feature type="compositionally biased region" description="Polar residues" evidence="1">
    <location>
        <begin position="542"/>
        <end position="557"/>
    </location>
</feature>
<feature type="region of interest" description="Disordered" evidence="1">
    <location>
        <begin position="1"/>
        <end position="38"/>
    </location>
</feature>
<dbReference type="InterPro" id="IPR014752">
    <property type="entry name" value="Arrestin-like_C"/>
</dbReference>
<feature type="compositionally biased region" description="Polar residues" evidence="1">
    <location>
        <begin position="566"/>
        <end position="580"/>
    </location>
</feature>
<feature type="region of interest" description="Disordered" evidence="1">
    <location>
        <begin position="466"/>
        <end position="488"/>
    </location>
</feature>
<feature type="compositionally biased region" description="Basic and acidic residues" evidence="1">
    <location>
        <begin position="1"/>
        <end position="12"/>
    </location>
</feature>
<evidence type="ECO:0000256" key="1">
    <source>
        <dbReference type="SAM" id="MobiDB-lite"/>
    </source>
</evidence>
<proteinExistence type="predicted"/>
<feature type="compositionally biased region" description="Polar residues" evidence="1">
    <location>
        <begin position="643"/>
        <end position="658"/>
    </location>
</feature>
<feature type="region of interest" description="Disordered" evidence="1">
    <location>
        <begin position="346"/>
        <end position="365"/>
    </location>
</feature>